<evidence type="ECO:0000259" key="2">
    <source>
        <dbReference type="Pfam" id="PF14232"/>
    </source>
</evidence>
<dbReference type="Proteomes" id="UP000430146">
    <property type="component" value="Unassembled WGS sequence"/>
</dbReference>
<organism evidence="3 4">
    <name type="scientific">Mycolicibacterium vanbaalenii</name>
    <name type="common">Mycobacterium vanbaalenii</name>
    <dbReference type="NCBI Taxonomy" id="110539"/>
    <lineage>
        <taxon>Bacteria</taxon>
        <taxon>Bacillati</taxon>
        <taxon>Actinomycetota</taxon>
        <taxon>Actinomycetes</taxon>
        <taxon>Mycobacteriales</taxon>
        <taxon>Mycobacteriaceae</taxon>
        <taxon>Mycolicibacterium</taxon>
    </lineage>
</organism>
<evidence type="ECO:0000313" key="3">
    <source>
        <dbReference type="EMBL" id="CAA0130432.1"/>
    </source>
</evidence>
<dbReference type="InterPro" id="IPR025568">
    <property type="entry name" value="DUF4334"/>
</dbReference>
<evidence type="ECO:0008006" key="5">
    <source>
        <dbReference type="Google" id="ProtNLM"/>
    </source>
</evidence>
<reference evidence="3 4" key="1">
    <citation type="submission" date="2019-11" db="EMBL/GenBank/DDBJ databases">
        <authorList>
            <person name="Holert J."/>
        </authorList>
    </citation>
    <scope>NUCLEOTIDE SEQUENCE [LARGE SCALE GENOMIC DNA]</scope>
    <source>
        <strain evidence="3">BC8_1</strain>
    </source>
</reference>
<proteinExistence type="predicted"/>
<keyword evidence="4" id="KW-1185">Reference proteome</keyword>
<name>A0A5S9R553_MYCVN</name>
<feature type="domain" description="DUF4334" evidence="2">
    <location>
        <begin position="125"/>
        <end position="184"/>
    </location>
</feature>
<protein>
    <recommendedName>
        <fullName evidence="5">GXWXG domain-containing protein</fullName>
    </recommendedName>
</protein>
<evidence type="ECO:0000259" key="1">
    <source>
        <dbReference type="Pfam" id="PF14231"/>
    </source>
</evidence>
<gene>
    <name evidence="3" type="ORF">AELLOGFF_05744</name>
</gene>
<dbReference type="AlphaFoldDB" id="A0A5S9R553"/>
<sequence length="191" mass="20572">MGMFSLTDVLPNAPTTTADALALFDSCPTVAPEFMTGQWHGAELPTGHPLDGMLAASGWWGKAFLDSETVHPLLFPTGDGTALWALNPALAFGGLGLATKIPALKRQNFAGAITTLKPALQARGPKARLRTTRYRDVDTATMIYDQLPINDVFRLLDDSTGSETVLGAMDLRGIPVPYFFVLRRDDSLPLV</sequence>
<dbReference type="EMBL" id="CACSIP010000039">
    <property type="protein sequence ID" value="CAA0130432.1"/>
    <property type="molecule type" value="Genomic_DNA"/>
</dbReference>
<dbReference type="Gene3D" id="2.40.128.580">
    <property type="entry name" value="GXWXG domain"/>
    <property type="match status" value="1"/>
</dbReference>
<evidence type="ECO:0000313" key="4">
    <source>
        <dbReference type="Proteomes" id="UP000430146"/>
    </source>
</evidence>
<dbReference type="Pfam" id="PF14232">
    <property type="entry name" value="DUF4334"/>
    <property type="match status" value="1"/>
</dbReference>
<dbReference type="Pfam" id="PF14231">
    <property type="entry name" value="GXWXG"/>
    <property type="match status" value="1"/>
</dbReference>
<dbReference type="InterPro" id="IPR025951">
    <property type="entry name" value="GXWXG_dom"/>
</dbReference>
<feature type="domain" description="GXWXG" evidence="1">
    <location>
        <begin position="22"/>
        <end position="80"/>
    </location>
</feature>
<accession>A0A5S9R553</accession>